<protein>
    <submittedName>
        <fullName evidence="1">Uncharacterized protein</fullName>
    </submittedName>
</protein>
<dbReference type="EMBL" id="GBRD01005925">
    <property type="protein sequence ID" value="JAG59896.1"/>
    <property type="molecule type" value="Transcribed_RNA"/>
</dbReference>
<name>A0A0K8T3A4_LYGHE</name>
<sequence>MFKEQCPHIKGQMVQWTPSSIVDLRGSGLFVIKYGDTIVVCGSKNKKHCPHLRGIKQGWMTSRTNPETFGAGRFETNFKDVTIACFAVSNDECPKLRGQRKKTWKKTTHRDSSGSGHFAIVVEDSLLICEESDIAQCPNLIEGEEWDKLDTPVRTSGFQKFENRVGDHRIYCFGMFKEQCPTFIGQKEQWTLAPIFELKGSGMFVVKNGNTIVV</sequence>
<evidence type="ECO:0000313" key="1">
    <source>
        <dbReference type="EMBL" id="JAG59896.1"/>
    </source>
</evidence>
<dbReference type="AlphaFoldDB" id="A0A0K8T3A4"/>
<proteinExistence type="predicted"/>
<accession>A0A0K8T3A4</accession>
<feature type="non-terminal residue" evidence="1">
    <location>
        <position position="214"/>
    </location>
</feature>
<reference evidence="1" key="1">
    <citation type="submission" date="2014-09" db="EMBL/GenBank/DDBJ databases">
        <authorList>
            <person name="Magalhaes I.L.F."/>
            <person name="Oliveira U."/>
            <person name="Santos F.R."/>
            <person name="Vidigal T.H.D.A."/>
            <person name="Brescovit A.D."/>
            <person name="Santos A.J."/>
        </authorList>
    </citation>
    <scope>NUCLEOTIDE SEQUENCE</scope>
</reference>
<organism evidence="1">
    <name type="scientific">Lygus hesperus</name>
    <name type="common">Western plant bug</name>
    <dbReference type="NCBI Taxonomy" id="30085"/>
    <lineage>
        <taxon>Eukaryota</taxon>
        <taxon>Metazoa</taxon>
        <taxon>Ecdysozoa</taxon>
        <taxon>Arthropoda</taxon>
        <taxon>Hexapoda</taxon>
        <taxon>Insecta</taxon>
        <taxon>Pterygota</taxon>
        <taxon>Neoptera</taxon>
        <taxon>Paraneoptera</taxon>
        <taxon>Hemiptera</taxon>
        <taxon>Heteroptera</taxon>
        <taxon>Panheteroptera</taxon>
        <taxon>Cimicomorpha</taxon>
        <taxon>Miridae</taxon>
        <taxon>Mirini</taxon>
        <taxon>Lygus</taxon>
    </lineage>
</organism>